<keyword evidence="2" id="KW-1185">Reference proteome</keyword>
<sequence length="54" mass="5980">MSFGNERQLSYGGWRRRGSIDIQQTGLERCIPGTETKGRVISQQDLNTASLGPI</sequence>
<name>A0A2P6N7T4_9EUKA</name>
<protein>
    <submittedName>
        <fullName evidence="1">Uncharacterized protein</fullName>
    </submittedName>
</protein>
<dbReference type="EMBL" id="MDYQ01000164">
    <property type="protein sequence ID" value="PRP80013.1"/>
    <property type="molecule type" value="Genomic_DNA"/>
</dbReference>
<gene>
    <name evidence="1" type="ORF">PROFUN_12300</name>
</gene>
<dbReference type="AlphaFoldDB" id="A0A2P6N7T4"/>
<dbReference type="Proteomes" id="UP000241769">
    <property type="component" value="Unassembled WGS sequence"/>
</dbReference>
<organism evidence="1 2">
    <name type="scientific">Planoprotostelium fungivorum</name>
    <dbReference type="NCBI Taxonomy" id="1890364"/>
    <lineage>
        <taxon>Eukaryota</taxon>
        <taxon>Amoebozoa</taxon>
        <taxon>Evosea</taxon>
        <taxon>Variosea</taxon>
        <taxon>Cavosteliida</taxon>
        <taxon>Cavosteliaceae</taxon>
        <taxon>Planoprotostelium</taxon>
    </lineage>
</organism>
<evidence type="ECO:0000313" key="2">
    <source>
        <dbReference type="Proteomes" id="UP000241769"/>
    </source>
</evidence>
<proteinExistence type="predicted"/>
<reference evidence="1 2" key="1">
    <citation type="journal article" date="2018" name="Genome Biol. Evol.">
        <title>Multiple Roots of Fruiting Body Formation in Amoebozoa.</title>
        <authorList>
            <person name="Hillmann F."/>
            <person name="Forbes G."/>
            <person name="Novohradska S."/>
            <person name="Ferling I."/>
            <person name="Riege K."/>
            <person name="Groth M."/>
            <person name="Westermann M."/>
            <person name="Marz M."/>
            <person name="Spaller T."/>
            <person name="Winckler T."/>
            <person name="Schaap P."/>
            <person name="Glockner G."/>
        </authorList>
    </citation>
    <scope>NUCLEOTIDE SEQUENCE [LARGE SCALE GENOMIC DNA]</scope>
    <source>
        <strain evidence="1 2">Jena</strain>
    </source>
</reference>
<accession>A0A2P6N7T4</accession>
<dbReference type="InParanoid" id="A0A2P6N7T4"/>
<comment type="caution">
    <text evidence="1">The sequence shown here is derived from an EMBL/GenBank/DDBJ whole genome shotgun (WGS) entry which is preliminary data.</text>
</comment>
<evidence type="ECO:0000313" key="1">
    <source>
        <dbReference type="EMBL" id="PRP80013.1"/>
    </source>
</evidence>